<proteinExistence type="predicted"/>
<dbReference type="RefSeq" id="WP_135529277.1">
    <property type="nucleotide sequence ID" value="NZ_SRKZ01000001.1"/>
</dbReference>
<evidence type="ECO:0000313" key="1">
    <source>
        <dbReference type="EMBL" id="TGD83125.1"/>
    </source>
</evidence>
<organism evidence="1 2">
    <name type="scientific">Hymenobacter wooponensis</name>
    <dbReference type="NCBI Taxonomy" id="1525360"/>
    <lineage>
        <taxon>Bacteria</taxon>
        <taxon>Pseudomonadati</taxon>
        <taxon>Bacteroidota</taxon>
        <taxon>Cytophagia</taxon>
        <taxon>Cytophagales</taxon>
        <taxon>Hymenobacteraceae</taxon>
        <taxon>Hymenobacter</taxon>
    </lineage>
</organism>
<reference evidence="1 2" key="1">
    <citation type="submission" date="2019-04" db="EMBL/GenBank/DDBJ databases">
        <authorList>
            <person name="Feng G."/>
            <person name="Zhang J."/>
            <person name="Zhu H."/>
        </authorList>
    </citation>
    <scope>NUCLEOTIDE SEQUENCE [LARGE SCALE GENOMIC DNA]</scope>
    <source>
        <strain evidence="1 2">JCM 19491</strain>
    </source>
</reference>
<accession>A0A4Z0MVG7</accession>
<dbReference type="Proteomes" id="UP000298284">
    <property type="component" value="Unassembled WGS sequence"/>
</dbReference>
<gene>
    <name evidence="1" type="ORF">EU557_04920</name>
</gene>
<comment type="caution">
    <text evidence="1">The sequence shown here is derived from an EMBL/GenBank/DDBJ whole genome shotgun (WGS) entry which is preliminary data.</text>
</comment>
<name>A0A4Z0MVG7_9BACT</name>
<keyword evidence="2" id="KW-1185">Reference proteome</keyword>
<sequence>MPVALPLDASDEDILEAVRIWVKLLELERYEEAFQYTFQDPYYEWTPELMRDVIYGYGFPEYEADSEVYKVTSMEEAVTDGNNPYAEIDFHMPRKHKVENVLIVAEIWFSLPLNGKWSDVTATFNVLYMPTSVSLELQEIHVF</sequence>
<protein>
    <submittedName>
        <fullName evidence="1">Uncharacterized protein</fullName>
    </submittedName>
</protein>
<evidence type="ECO:0000313" key="2">
    <source>
        <dbReference type="Proteomes" id="UP000298284"/>
    </source>
</evidence>
<dbReference type="OrthoDB" id="8907115at2"/>
<dbReference type="EMBL" id="SRKZ01000001">
    <property type="protein sequence ID" value="TGD83125.1"/>
    <property type="molecule type" value="Genomic_DNA"/>
</dbReference>
<dbReference type="AlphaFoldDB" id="A0A4Z0MVG7"/>